<reference evidence="2" key="2">
    <citation type="submission" date="2017-05" db="UniProtKB">
        <authorList>
            <consortium name="EnsemblMetazoa"/>
        </authorList>
    </citation>
    <scope>IDENTIFICATION</scope>
</reference>
<dbReference type="Proteomes" id="UP000007879">
    <property type="component" value="Unassembled WGS sequence"/>
</dbReference>
<organism evidence="2">
    <name type="scientific">Amphimedon queenslandica</name>
    <name type="common">Sponge</name>
    <dbReference type="NCBI Taxonomy" id="400682"/>
    <lineage>
        <taxon>Eukaryota</taxon>
        <taxon>Metazoa</taxon>
        <taxon>Porifera</taxon>
        <taxon>Demospongiae</taxon>
        <taxon>Heteroscleromorpha</taxon>
        <taxon>Haplosclerida</taxon>
        <taxon>Niphatidae</taxon>
        <taxon>Amphimedon</taxon>
    </lineage>
</organism>
<accession>A0A1X7UPA3</accession>
<feature type="compositionally biased region" description="Basic and acidic residues" evidence="1">
    <location>
        <begin position="77"/>
        <end position="89"/>
    </location>
</feature>
<evidence type="ECO:0000313" key="3">
    <source>
        <dbReference type="Proteomes" id="UP000007879"/>
    </source>
</evidence>
<feature type="compositionally biased region" description="Basic and acidic residues" evidence="1">
    <location>
        <begin position="1"/>
        <end position="13"/>
    </location>
</feature>
<gene>
    <name evidence="2" type="primary">109582679</name>
</gene>
<dbReference type="InParanoid" id="A0A1X7UPA3"/>
<dbReference type="AlphaFoldDB" id="A0A1X7UPA3"/>
<dbReference type="EnsemblMetazoa" id="Aqu2.1.29486_001">
    <property type="protein sequence ID" value="Aqu2.1.29486_001"/>
    <property type="gene ID" value="Aqu2.1.29486"/>
</dbReference>
<feature type="region of interest" description="Disordered" evidence="1">
    <location>
        <begin position="1"/>
        <end position="96"/>
    </location>
</feature>
<proteinExistence type="predicted"/>
<sequence>MASFERGEGRLEGIEQDEQAGGLLIQKKRKGGRDDDDEGVFKKPKASLLGLDALAREKRKQSSSKQEKASTHKVQKRKFDVTDDQDRGSIRVSFGSSRPGRRYRLAGFNYI</sequence>
<protein>
    <submittedName>
        <fullName evidence="2">Uncharacterized protein</fullName>
    </submittedName>
</protein>
<evidence type="ECO:0000313" key="2">
    <source>
        <dbReference type="EnsemblMetazoa" id="Aqu2.1.29486_001"/>
    </source>
</evidence>
<evidence type="ECO:0000256" key="1">
    <source>
        <dbReference type="SAM" id="MobiDB-lite"/>
    </source>
</evidence>
<reference evidence="3" key="1">
    <citation type="journal article" date="2010" name="Nature">
        <title>The Amphimedon queenslandica genome and the evolution of animal complexity.</title>
        <authorList>
            <person name="Srivastava M."/>
            <person name="Simakov O."/>
            <person name="Chapman J."/>
            <person name="Fahey B."/>
            <person name="Gauthier M.E."/>
            <person name="Mitros T."/>
            <person name="Richards G.S."/>
            <person name="Conaco C."/>
            <person name="Dacre M."/>
            <person name="Hellsten U."/>
            <person name="Larroux C."/>
            <person name="Putnam N.H."/>
            <person name="Stanke M."/>
            <person name="Adamska M."/>
            <person name="Darling A."/>
            <person name="Degnan S.M."/>
            <person name="Oakley T.H."/>
            <person name="Plachetzki D.C."/>
            <person name="Zhai Y."/>
            <person name="Adamski M."/>
            <person name="Calcino A."/>
            <person name="Cummins S.F."/>
            <person name="Goodstein D.M."/>
            <person name="Harris C."/>
            <person name="Jackson D.J."/>
            <person name="Leys S.P."/>
            <person name="Shu S."/>
            <person name="Woodcroft B.J."/>
            <person name="Vervoort M."/>
            <person name="Kosik K.S."/>
            <person name="Manning G."/>
            <person name="Degnan B.M."/>
            <person name="Rokhsar D.S."/>
        </authorList>
    </citation>
    <scope>NUCLEOTIDE SEQUENCE [LARGE SCALE GENOMIC DNA]</scope>
</reference>
<dbReference type="EnsemblMetazoa" id="XM_019997538.1">
    <property type="protein sequence ID" value="XP_019853097.1"/>
    <property type="gene ID" value="LOC109582679"/>
</dbReference>
<name>A0A1X7UPA3_AMPQE</name>
<dbReference type="KEGG" id="aqu:109582679"/>
<keyword evidence="3" id="KW-1185">Reference proteome</keyword>